<feature type="region of interest" description="Disordered" evidence="1">
    <location>
        <begin position="227"/>
        <end position="247"/>
    </location>
</feature>
<evidence type="ECO:0000256" key="1">
    <source>
        <dbReference type="SAM" id="MobiDB-lite"/>
    </source>
</evidence>
<protein>
    <recommendedName>
        <fullName evidence="4">RING-type domain-containing protein</fullName>
    </recommendedName>
</protein>
<keyword evidence="3" id="KW-1185">Reference proteome</keyword>
<accession>A0A2V0PH59</accession>
<sequence length="374" mass="37448">MECPICYAHIALEDEAYTNPCFHRFCLKAWGGRRGAWLCINTWTDAQRRHPPAGAQRPPLPTCPVCRRPYTQVIYDVDGVTFRSHAVGTADGAGAAPQPGGALQLDAGQRRRRSLYLNAAAAAGGGAACRGARGEGGGGGGPGNGRSNGGGDGGSSGGDGGGGGGAHRGSGAPPGRPRLPPRGPGDPEVAAWIRRELQALMLEPSVELWQQQLLGVLRACWAPAPGGAPAAGRGAPAGRGAGARRGHALGAPARGAAAGAPRATGYGQQQECLARLEAAARAPLGDHAPAFARELWRFLGSGLTVAAHDDAVFGRPRKRRRRLSDADGGSSGAGGGAGGGGRGGGGGSSGDEDSGGGGGRLWAAYGEDLAGGDY</sequence>
<comment type="caution">
    <text evidence="2">The sequence shown here is derived from an EMBL/GenBank/DDBJ whole genome shotgun (WGS) entry which is preliminary data.</text>
</comment>
<dbReference type="SUPFAM" id="SSF57850">
    <property type="entry name" value="RING/U-box"/>
    <property type="match status" value="1"/>
</dbReference>
<evidence type="ECO:0000313" key="2">
    <source>
        <dbReference type="EMBL" id="GBF99198.1"/>
    </source>
</evidence>
<gene>
    <name evidence="2" type="ORF">Rsub_12457</name>
</gene>
<reference evidence="2 3" key="1">
    <citation type="journal article" date="2018" name="Sci. Rep.">
        <title>Raphidocelis subcapitata (=Pseudokirchneriella subcapitata) provides an insight into genome evolution and environmental adaptations in the Sphaeropleales.</title>
        <authorList>
            <person name="Suzuki S."/>
            <person name="Yamaguchi H."/>
            <person name="Nakajima N."/>
            <person name="Kawachi M."/>
        </authorList>
    </citation>
    <scope>NUCLEOTIDE SEQUENCE [LARGE SCALE GENOMIC DNA]</scope>
    <source>
        <strain evidence="2 3">NIES-35</strain>
    </source>
</reference>
<dbReference type="PANTHER" id="PTHR47692">
    <property type="entry name" value="RING/U-BOX SUPERFAMILY PROTEIN"/>
    <property type="match status" value="1"/>
</dbReference>
<feature type="region of interest" description="Disordered" evidence="1">
    <location>
        <begin position="138"/>
        <end position="187"/>
    </location>
</feature>
<dbReference type="Gene3D" id="3.30.40.10">
    <property type="entry name" value="Zinc/RING finger domain, C3HC4 (zinc finger)"/>
    <property type="match status" value="1"/>
</dbReference>
<feature type="compositionally biased region" description="Pro residues" evidence="1">
    <location>
        <begin position="174"/>
        <end position="184"/>
    </location>
</feature>
<dbReference type="Proteomes" id="UP000247498">
    <property type="component" value="Unassembled WGS sequence"/>
</dbReference>
<organism evidence="2 3">
    <name type="scientific">Raphidocelis subcapitata</name>
    <dbReference type="NCBI Taxonomy" id="307507"/>
    <lineage>
        <taxon>Eukaryota</taxon>
        <taxon>Viridiplantae</taxon>
        <taxon>Chlorophyta</taxon>
        <taxon>core chlorophytes</taxon>
        <taxon>Chlorophyceae</taxon>
        <taxon>CS clade</taxon>
        <taxon>Sphaeropleales</taxon>
        <taxon>Selenastraceae</taxon>
        <taxon>Raphidocelis</taxon>
    </lineage>
</organism>
<name>A0A2V0PH59_9CHLO</name>
<feature type="region of interest" description="Disordered" evidence="1">
    <location>
        <begin position="316"/>
        <end position="374"/>
    </location>
</feature>
<evidence type="ECO:0008006" key="4">
    <source>
        <dbReference type="Google" id="ProtNLM"/>
    </source>
</evidence>
<feature type="compositionally biased region" description="Gly residues" evidence="1">
    <location>
        <begin position="138"/>
        <end position="168"/>
    </location>
</feature>
<dbReference type="OrthoDB" id="21204at2759"/>
<dbReference type="InParanoid" id="A0A2V0PH59"/>
<evidence type="ECO:0000313" key="3">
    <source>
        <dbReference type="Proteomes" id="UP000247498"/>
    </source>
</evidence>
<dbReference type="EMBL" id="BDRX01000149">
    <property type="protein sequence ID" value="GBF99198.1"/>
    <property type="molecule type" value="Genomic_DNA"/>
</dbReference>
<dbReference type="STRING" id="307507.A0A2V0PH59"/>
<dbReference type="InterPro" id="IPR013083">
    <property type="entry name" value="Znf_RING/FYVE/PHD"/>
</dbReference>
<proteinExistence type="predicted"/>
<dbReference type="PANTHER" id="PTHR47692:SF2">
    <property type="entry name" value="ZINC FINGER RING-TYPE DOMAIN CONTAINING PROTEIN"/>
    <property type="match status" value="1"/>
</dbReference>
<dbReference type="AlphaFoldDB" id="A0A2V0PH59"/>
<feature type="compositionally biased region" description="Gly residues" evidence="1">
    <location>
        <begin position="329"/>
        <end position="360"/>
    </location>
</feature>